<feature type="DNA-binding region" description="H-T-H motif" evidence="4">
    <location>
        <begin position="41"/>
        <end position="60"/>
    </location>
</feature>
<dbReference type="SUPFAM" id="SSF48498">
    <property type="entry name" value="Tetracyclin repressor-like, C-terminal domain"/>
    <property type="match status" value="1"/>
</dbReference>
<keyword evidence="3" id="KW-0804">Transcription</keyword>
<evidence type="ECO:0000313" key="6">
    <source>
        <dbReference type="EMBL" id="GLZ75244.1"/>
    </source>
</evidence>
<dbReference type="InterPro" id="IPR050109">
    <property type="entry name" value="HTH-type_TetR-like_transc_reg"/>
</dbReference>
<keyword evidence="7" id="KW-1185">Reference proteome</keyword>
<dbReference type="PROSITE" id="PS50977">
    <property type="entry name" value="HTH_TETR_2"/>
    <property type="match status" value="1"/>
</dbReference>
<dbReference type="Proteomes" id="UP001165079">
    <property type="component" value="Unassembled WGS sequence"/>
</dbReference>
<dbReference type="Gene3D" id="1.10.357.10">
    <property type="entry name" value="Tetracycline Repressor, domain 2"/>
    <property type="match status" value="1"/>
</dbReference>
<dbReference type="EMBL" id="BSTX01000001">
    <property type="protein sequence ID" value="GLZ75244.1"/>
    <property type="molecule type" value="Genomic_DNA"/>
</dbReference>
<protein>
    <recommendedName>
        <fullName evidence="5">HTH tetR-type domain-containing protein</fullName>
    </recommendedName>
</protein>
<dbReference type="Pfam" id="PF21597">
    <property type="entry name" value="TetR_C_43"/>
    <property type="match status" value="1"/>
</dbReference>
<dbReference type="AlphaFoldDB" id="A0A9W6W664"/>
<feature type="domain" description="HTH tetR-type" evidence="5">
    <location>
        <begin position="19"/>
        <end position="78"/>
    </location>
</feature>
<evidence type="ECO:0000256" key="4">
    <source>
        <dbReference type="PROSITE-ProRule" id="PRU00335"/>
    </source>
</evidence>
<keyword evidence="1" id="KW-0805">Transcription regulation</keyword>
<gene>
    <name evidence="6" type="ORF">Afil01_00510</name>
</gene>
<name>A0A9W6W664_9ACTN</name>
<accession>A0A9W6W664</accession>
<proteinExistence type="predicted"/>
<keyword evidence="2 4" id="KW-0238">DNA-binding</keyword>
<evidence type="ECO:0000256" key="1">
    <source>
        <dbReference type="ARBA" id="ARBA00023015"/>
    </source>
</evidence>
<reference evidence="6" key="1">
    <citation type="submission" date="2023-03" db="EMBL/GenBank/DDBJ databases">
        <title>Actinorhabdospora filicis NBRC 111898.</title>
        <authorList>
            <person name="Ichikawa N."/>
            <person name="Sato H."/>
            <person name="Tonouchi N."/>
        </authorList>
    </citation>
    <scope>NUCLEOTIDE SEQUENCE</scope>
    <source>
        <strain evidence="6">NBRC 111898</strain>
    </source>
</reference>
<dbReference type="SUPFAM" id="SSF46689">
    <property type="entry name" value="Homeodomain-like"/>
    <property type="match status" value="1"/>
</dbReference>
<evidence type="ECO:0000256" key="2">
    <source>
        <dbReference type="ARBA" id="ARBA00023125"/>
    </source>
</evidence>
<dbReference type="InterPro" id="IPR001647">
    <property type="entry name" value="HTH_TetR"/>
</dbReference>
<dbReference type="InterPro" id="IPR009057">
    <property type="entry name" value="Homeodomain-like_sf"/>
</dbReference>
<comment type="caution">
    <text evidence="6">The sequence shown here is derived from an EMBL/GenBank/DDBJ whole genome shotgun (WGS) entry which is preliminary data.</text>
</comment>
<dbReference type="PRINTS" id="PR00455">
    <property type="entry name" value="HTHTETR"/>
</dbReference>
<dbReference type="GO" id="GO:0003700">
    <property type="term" value="F:DNA-binding transcription factor activity"/>
    <property type="evidence" value="ECO:0007669"/>
    <property type="project" value="TreeGrafter"/>
</dbReference>
<dbReference type="GO" id="GO:0000976">
    <property type="term" value="F:transcription cis-regulatory region binding"/>
    <property type="evidence" value="ECO:0007669"/>
    <property type="project" value="TreeGrafter"/>
</dbReference>
<dbReference type="PANTHER" id="PTHR30055">
    <property type="entry name" value="HTH-TYPE TRANSCRIPTIONAL REGULATOR RUTR"/>
    <property type="match status" value="1"/>
</dbReference>
<sequence length="250" mass="26630">MTAVSPDEHAEEGLRADARRNRARVLETAVEVFASEGVDVPLGEIARRAGVGAGTVYRHFPSKERLVEAVLERRTGEIVGFGTALADADGDPGERFFAFFADAARRAALNRVLCDAFHALTGHRGTVSGELFDGYLAVLARLLGAAQEAGAVRADVDAWDAHALIASAATVESARITANRPGRLSALIADALRPAEAVTKPELRDESVEPRHETPVCEVCGTALTPSRTGRPARFCGAACRQKAHRRRVG</sequence>
<evidence type="ECO:0000313" key="7">
    <source>
        <dbReference type="Proteomes" id="UP001165079"/>
    </source>
</evidence>
<dbReference type="InterPro" id="IPR049445">
    <property type="entry name" value="TetR_SbtR-like_C"/>
</dbReference>
<dbReference type="Pfam" id="PF00440">
    <property type="entry name" value="TetR_N"/>
    <property type="match status" value="1"/>
</dbReference>
<evidence type="ECO:0000256" key="3">
    <source>
        <dbReference type="ARBA" id="ARBA00023163"/>
    </source>
</evidence>
<organism evidence="6 7">
    <name type="scientific">Actinorhabdospora filicis</name>
    <dbReference type="NCBI Taxonomy" id="1785913"/>
    <lineage>
        <taxon>Bacteria</taxon>
        <taxon>Bacillati</taxon>
        <taxon>Actinomycetota</taxon>
        <taxon>Actinomycetes</taxon>
        <taxon>Micromonosporales</taxon>
        <taxon>Micromonosporaceae</taxon>
        <taxon>Actinorhabdospora</taxon>
    </lineage>
</organism>
<dbReference type="InterPro" id="IPR036271">
    <property type="entry name" value="Tet_transcr_reg_TetR-rel_C_sf"/>
</dbReference>
<evidence type="ECO:0000259" key="5">
    <source>
        <dbReference type="PROSITE" id="PS50977"/>
    </source>
</evidence>
<dbReference type="RefSeq" id="WP_285660488.1">
    <property type="nucleotide sequence ID" value="NZ_BSTX01000001.1"/>
</dbReference>
<dbReference type="PANTHER" id="PTHR30055:SF234">
    <property type="entry name" value="HTH-TYPE TRANSCRIPTIONAL REGULATOR BETI"/>
    <property type="match status" value="1"/>
</dbReference>